<evidence type="ECO:0000313" key="2">
    <source>
        <dbReference type="EMBL" id="KCZ73031.1"/>
    </source>
</evidence>
<dbReference type="AlphaFoldDB" id="A0A062V1R6"/>
<sequence>MATDPVCGMEVDEKKAASKEYKGKKYYFCSPTCQWAFEMNPQQFVKE</sequence>
<name>A0A062V1R6_9EURY</name>
<dbReference type="InterPro" id="IPR011017">
    <property type="entry name" value="TRASH_dom"/>
</dbReference>
<keyword evidence="3" id="KW-1185">Reference proteome</keyword>
<dbReference type="Proteomes" id="UP000027153">
    <property type="component" value="Unassembled WGS sequence"/>
</dbReference>
<dbReference type="InterPro" id="IPR012348">
    <property type="entry name" value="RNR-like"/>
</dbReference>
<dbReference type="GO" id="GO:0016491">
    <property type="term" value="F:oxidoreductase activity"/>
    <property type="evidence" value="ECO:0007669"/>
    <property type="project" value="InterPro"/>
</dbReference>
<proteinExistence type="predicted"/>
<evidence type="ECO:0000313" key="3">
    <source>
        <dbReference type="Proteomes" id="UP000027153"/>
    </source>
</evidence>
<gene>
    <name evidence="2" type="ORF">ANME2D_00090</name>
</gene>
<dbReference type="Gene3D" id="1.10.620.20">
    <property type="entry name" value="Ribonucleotide Reductase, subunit A"/>
    <property type="match status" value="1"/>
</dbReference>
<reference evidence="2 3" key="1">
    <citation type="journal article" date="2013" name="Nature">
        <title>Anaerobic oxidation of methane coupled to nitrate reduction in a novel archaeal lineage.</title>
        <authorList>
            <person name="Haroon M.F."/>
            <person name="Hu S."/>
            <person name="Shi Y."/>
            <person name="Imelfort M."/>
            <person name="Keller J."/>
            <person name="Hugenholtz P."/>
            <person name="Yuan Z."/>
            <person name="Tyson G.W."/>
        </authorList>
    </citation>
    <scope>NUCLEOTIDE SEQUENCE [LARGE SCALE GENOMIC DNA]</scope>
    <source>
        <strain evidence="2 3">ANME-2d</strain>
    </source>
</reference>
<dbReference type="Pfam" id="PF04945">
    <property type="entry name" value="YHS"/>
    <property type="match status" value="1"/>
</dbReference>
<dbReference type="RefSeq" id="WP_081810060.1">
    <property type="nucleotide sequence ID" value="NZ_JMIY01000001.1"/>
</dbReference>
<comment type="caution">
    <text evidence="2">The sequence shown here is derived from an EMBL/GenBank/DDBJ whole genome shotgun (WGS) entry which is preliminary data.</text>
</comment>
<organism evidence="2 3">
    <name type="scientific">Candidatus Methanoperedens nitratireducens</name>
    <dbReference type="NCBI Taxonomy" id="1392998"/>
    <lineage>
        <taxon>Archaea</taxon>
        <taxon>Methanobacteriati</taxon>
        <taxon>Methanobacteriota</taxon>
        <taxon>Stenosarchaea group</taxon>
        <taxon>Methanomicrobia</taxon>
        <taxon>Methanosarcinales</taxon>
        <taxon>ANME-2 cluster</taxon>
        <taxon>Candidatus Methanoperedentaceae</taxon>
        <taxon>Candidatus Methanoperedens</taxon>
    </lineage>
</organism>
<dbReference type="EMBL" id="JMIY01000001">
    <property type="protein sequence ID" value="KCZ73031.1"/>
    <property type="molecule type" value="Genomic_DNA"/>
</dbReference>
<dbReference type="InterPro" id="IPR009078">
    <property type="entry name" value="Ferritin-like_SF"/>
</dbReference>
<protein>
    <recommendedName>
        <fullName evidence="1">TRASH domain-containing protein</fullName>
    </recommendedName>
</protein>
<dbReference type="InterPro" id="IPR007029">
    <property type="entry name" value="YHS_dom"/>
</dbReference>
<dbReference type="SMART" id="SM00746">
    <property type="entry name" value="TRASH"/>
    <property type="match status" value="1"/>
</dbReference>
<accession>A0A062V1R6</accession>
<dbReference type="SUPFAM" id="SSF47240">
    <property type="entry name" value="Ferritin-like"/>
    <property type="match status" value="1"/>
</dbReference>
<evidence type="ECO:0000259" key="1">
    <source>
        <dbReference type="SMART" id="SM00746"/>
    </source>
</evidence>
<feature type="domain" description="TRASH" evidence="1">
    <location>
        <begin position="4"/>
        <end position="41"/>
    </location>
</feature>